<dbReference type="PROSITE" id="PS51123">
    <property type="entry name" value="OMPA_2"/>
    <property type="match status" value="1"/>
</dbReference>
<evidence type="ECO:0000256" key="2">
    <source>
        <dbReference type="ARBA" id="ARBA00008914"/>
    </source>
</evidence>
<evidence type="ECO:0000256" key="9">
    <source>
        <dbReference type="SAM" id="Phobius"/>
    </source>
</evidence>
<keyword evidence="13" id="KW-1185">Reference proteome</keyword>
<evidence type="ECO:0000256" key="5">
    <source>
        <dbReference type="ARBA" id="ARBA00022989"/>
    </source>
</evidence>
<dbReference type="Proteomes" id="UP000033608">
    <property type="component" value="Unassembled WGS sequence"/>
</dbReference>
<keyword evidence="3" id="KW-1003">Cell membrane</keyword>
<dbReference type="InterPro" id="IPR025713">
    <property type="entry name" value="MotB-like_N_dom"/>
</dbReference>
<keyword evidence="5 9" id="KW-1133">Transmembrane helix</keyword>
<dbReference type="SUPFAM" id="SSF103088">
    <property type="entry name" value="OmpA-like"/>
    <property type="match status" value="1"/>
</dbReference>
<evidence type="ECO:0000256" key="7">
    <source>
        <dbReference type="PROSITE-ProRule" id="PRU00473"/>
    </source>
</evidence>
<dbReference type="InterPro" id="IPR006665">
    <property type="entry name" value="OmpA-like"/>
</dbReference>
<dbReference type="InterPro" id="IPR050330">
    <property type="entry name" value="Bact_OuterMem_StrucFunc"/>
</dbReference>
<dbReference type="GO" id="GO:0005886">
    <property type="term" value="C:plasma membrane"/>
    <property type="evidence" value="ECO:0007669"/>
    <property type="project" value="UniProtKB-SubCell"/>
</dbReference>
<dbReference type="Pfam" id="PF00691">
    <property type="entry name" value="OmpA"/>
    <property type="match status" value="1"/>
</dbReference>
<organism evidence="11 13">
    <name type="scientific">Devosia limi DSM 17137</name>
    <dbReference type="NCBI Taxonomy" id="1121477"/>
    <lineage>
        <taxon>Bacteria</taxon>
        <taxon>Pseudomonadati</taxon>
        <taxon>Pseudomonadota</taxon>
        <taxon>Alphaproteobacteria</taxon>
        <taxon>Hyphomicrobiales</taxon>
        <taxon>Devosiaceae</taxon>
        <taxon>Devosia</taxon>
    </lineage>
</organism>
<evidence type="ECO:0000256" key="8">
    <source>
        <dbReference type="SAM" id="MobiDB-lite"/>
    </source>
</evidence>
<evidence type="ECO:0000256" key="4">
    <source>
        <dbReference type="ARBA" id="ARBA00022692"/>
    </source>
</evidence>
<dbReference type="EMBL" id="FQVC01000011">
    <property type="protein sequence ID" value="SHF65247.1"/>
    <property type="molecule type" value="Genomic_DNA"/>
</dbReference>
<evidence type="ECO:0000256" key="6">
    <source>
        <dbReference type="ARBA" id="ARBA00023136"/>
    </source>
</evidence>
<dbReference type="AlphaFoldDB" id="A0A0F5LY76"/>
<evidence type="ECO:0000313" key="13">
    <source>
        <dbReference type="Proteomes" id="UP000033608"/>
    </source>
</evidence>
<keyword evidence="6 7" id="KW-0472">Membrane</keyword>
<comment type="subcellular location">
    <subcellularLocation>
        <location evidence="1">Cell membrane</location>
        <topology evidence="1">Single-pass membrane protein</topology>
    </subcellularLocation>
</comment>
<name>A0A0F5LY76_9HYPH</name>
<protein>
    <submittedName>
        <fullName evidence="12">Chemotaxis protein MotB</fullName>
    </submittedName>
</protein>
<dbReference type="Proteomes" id="UP000184533">
    <property type="component" value="Unassembled WGS sequence"/>
</dbReference>
<keyword evidence="4 9" id="KW-0812">Transmembrane</keyword>
<dbReference type="Gene3D" id="3.30.1330.60">
    <property type="entry name" value="OmpA-like domain"/>
    <property type="match status" value="1"/>
</dbReference>
<evidence type="ECO:0000313" key="11">
    <source>
        <dbReference type="EMBL" id="KKB86582.1"/>
    </source>
</evidence>
<dbReference type="OrthoDB" id="7170686at2"/>
<dbReference type="PATRIC" id="fig|1121477.3.peg.1314"/>
<dbReference type="Pfam" id="PF13677">
    <property type="entry name" value="MotB_plug"/>
    <property type="match status" value="1"/>
</dbReference>
<dbReference type="RefSeq" id="WP_046133588.1">
    <property type="nucleotide sequence ID" value="NZ_FQVC01000011.1"/>
</dbReference>
<feature type="transmembrane region" description="Helical" evidence="9">
    <location>
        <begin position="28"/>
        <end position="47"/>
    </location>
</feature>
<proteinExistence type="inferred from homology"/>
<evidence type="ECO:0000313" key="12">
    <source>
        <dbReference type="EMBL" id="SHF65247.1"/>
    </source>
</evidence>
<sequence length="307" mass="32594">MAGLENRPIIIKKVKKAGHAHHGGAWKIAYADFVTAMMAFFLLLWLISMTTPEQKEGLADYFAPPNVSISTSGSGGVMGGSAMDATGAKMAGSAMDAVDDVSISTESTDFGSHAAGTGGREGMTGESEQAMGASQTDLQSSNDLAFQSAAASIRQAWQAMPNITEIADNLIVEKTEEGLDIQIIDQEGRPMFPEGSKYPYEITRQAIAAIAPILQQLPNQIRVSGHTAAGTSYSNPRYGSWELSADRANMVRATLGEFGLKDGSVKSVVGRSTTDPFFPNDPYMAANERVRITVLYEPSPVPPGLAP</sequence>
<evidence type="ECO:0000259" key="10">
    <source>
        <dbReference type="PROSITE" id="PS51123"/>
    </source>
</evidence>
<dbReference type="STRING" id="1121477.SAMN02745223_03198"/>
<dbReference type="EMBL" id="LAJF01000025">
    <property type="protein sequence ID" value="KKB86582.1"/>
    <property type="molecule type" value="Genomic_DNA"/>
</dbReference>
<dbReference type="PANTHER" id="PTHR30329:SF21">
    <property type="entry name" value="LIPOPROTEIN YIAD-RELATED"/>
    <property type="match status" value="1"/>
</dbReference>
<dbReference type="PANTHER" id="PTHR30329">
    <property type="entry name" value="STATOR ELEMENT OF FLAGELLAR MOTOR COMPLEX"/>
    <property type="match status" value="1"/>
</dbReference>
<reference evidence="11 13" key="1">
    <citation type="submission" date="2015-03" db="EMBL/GenBank/DDBJ databases">
        <authorList>
            <person name="Hassan Y.I."/>
            <person name="Lepp D."/>
            <person name="Zhou T."/>
        </authorList>
    </citation>
    <scope>NUCLEOTIDE SEQUENCE [LARGE SCALE GENOMIC DNA]</scope>
    <source>
        <strain evidence="11 13">DSM 17137</strain>
    </source>
</reference>
<dbReference type="InterPro" id="IPR036737">
    <property type="entry name" value="OmpA-like_sf"/>
</dbReference>
<accession>A0A0F5LY76</accession>
<evidence type="ECO:0000256" key="1">
    <source>
        <dbReference type="ARBA" id="ARBA00004162"/>
    </source>
</evidence>
<gene>
    <name evidence="12" type="ORF">SAMN02745223_03198</name>
    <name evidence="11" type="ORF">VW29_01360</name>
</gene>
<evidence type="ECO:0000313" key="14">
    <source>
        <dbReference type="Proteomes" id="UP000184533"/>
    </source>
</evidence>
<reference evidence="12 14" key="2">
    <citation type="submission" date="2016-11" db="EMBL/GenBank/DDBJ databases">
        <authorList>
            <person name="Jaros S."/>
            <person name="Januszkiewicz K."/>
            <person name="Wedrychowicz H."/>
        </authorList>
    </citation>
    <scope>NUCLEOTIDE SEQUENCE [LARGE SCALE GENOMIC DNA]</scope>
    <source>
        <strain evidence="12 14">DSM 17137</strain>
    </source>
</reference>
<feature type="region of interest" description="Disordered" evidence="8">
    <location>
        <begin position="106"/>
        <end position="139"/>
    </location>
</feature>
<evidence type="ECO:0000256" key="3">
    <source>
        <dbReference type="ARBA" id="ARBA00022475"/>
    </source>
</evidence>
<feature type="domain" description="OmpA-like" evidence="10">
    <location>
        <begin position="179"/>
        <end position="300"/>
    </location>
</feature>
<comment type="similarity">
    <text evidence="2">Belongs to the MotB family.</text>
</comment>